<dbReference type="PANTHER" id="PTHR23518:SF2">
    <property type="entry name" value="MAJOR FACILITATOR SUPERFAMILY TRANSPORTER"/>
    <property type="match status" value="1"/>
</dbReference>
<feature type="transmembrane region" description="Helical" evidence="1">
    <location>
        <begin position="235"/>
        <end position="257"/>
    </location>
</feature>
<feature type="domain" description="Major facilitator superfamily (MFS) profile" evidence="2">
    <location>
        <begin position="8"/>
        <end position="385"/>
    </location>
</feature>
<feature type="transmembrane region" description="Helical" evidence="1">
    <location>
        <begin position="32"/>
        <end position="56"/>
    </location>
</feature>
<feature type="transmembrane region" description="Helical" evidence="1">
    <location>
        <begin position="269"/>
        <end position="287"/>
    </location>
</feature>
<evidence type="ECO:0000259" key="2">
    <source>
        <dbReference type="PROSITE" id="PS50850"/>
    </source>
</evidence>
<dbReference type="Pfam" id="PF07690">
    <property type="entry name" value="MFS_1"/>
    <property type="match status" value="1"/>
</dbReference>
<dbReference type="Gene3D" id="1.20.1250.20">
    <property type="entry name" value="MFS general substrate transporter like domains"/>
    <property type="match status" value="2"/>
</dbReference>
<dbReference type="InterPro" id="IPR036259">
    <property type="entry name" value="MFS_trans_sf"/>
</dbReference>
<sequence length="385" mass="40548">MSSWRTRNLWALSLVSFAQDSASELLYPLIPILLTSVLGAPVAVVGAIEGAAEGAASLTKLLSGKLSDRIRRRPLIFLGYGAAALGKVIVAMSAVWPMVLVGRVVDRLGKGVRSAPRDAMLVENVDRKDRGKVIGFHRAADTFGAVLGPTIGLLALHTFHGDVRKAIWVAVIPATLSVTFVFFARDTRPNVVVGTDFPDPVPLPTRLKRLITVLAVFGLANFPDALLLLRAHEVGFSVTGVVGAYILFNISYALLAFPAGALSDRLPRHVVYSIGLLCFGIAYLGLALTNSHWIVLLLLVVYGGFGACNDAVGKAWVSTLAPDEAQGWAQGLFQGVTGGAIFVAGLWAGLAWNLGQGAGAVPLFVSGVVGLVVAVLLASGRLVKR</sequence>
<accession>A0A1J5Q6I7</accession>
<dbReference type="InterPro" id="IPR011701">
    <property type="entry name" value="MFS"/>
</dbReference>
<protein>
    <submittedName>
        <fullName evidence="3">Tetracycline resistance protein, class B</fullName>
    </submittedName>
</protein>
<evidence type="ECO:0000256" key="1">
    <source>
        <dbReference type="SAM" id="Phobius"/>
    </source>
</evidence>
<dbReference type="AlphaFoldDB" id="A0A1J5Q6I7"/>
<feature type="transmembrane region" description="Helical" evidence="1">
    <location>
        <begin position="210"/>
        <end position="229"/>
    </location>
</feature>
<dbReference type="EMBL" id="MLJW01001242">
    <property type="protein sequence ID" value="OIQ79278.1"/>
    <property type="molecule type" value="Genomic_DNA"/>
</dbReference>
<dbReference type="PANTHER" id="PTHR23518">
    <property type="entry name" value="C-METHYLTRANSFERASE"/>
    <property type="match status" value="1"/>
</dbReference>
<dbReference type="SUPFAM" id="SSF103473">
    <property type="entry name" value="MFS general substrate transporter"/>
    <property type="match status" value="1"/>
</dbReference>
<evidence type="ECO:0000313" key="3">
    <source>
        <dbReference type="EMBL" id="OIQ79278.1"/>
    </source>
</evidence>
<reference evidence="3" key="1">
    <citation type="submission" date="2016-10" db="EMBL/GenBank/DDBJ databases">
        <title>Sequence of Gallionella enrichment culture.</title>
        <authorList>
            <person name="Poehlein A."/>
            <person name="Muehling M."/>
            <person name="Daniel R."/>
        </authorList>
    </citation>
    <scope>NUCLEOTIDE SEQUENCE</scope>
</reference>
<gene>
    <name evidence="3" type="primary">tetA_4</name>
    <name evidence="3" type="ORF">GALL_389840</name>
</gene>
<feature type="transmembrane region" description="Helical" evidence="1">
    <location>
        <begin position="332"/>
        <end position="352"/>
    </location>
</feature>
<dbReference type="PROSITE" id="PS50850">
    <property type="entry name" value="MFS"/>
    <property type="match status" value="1"/>
</dbReference>
<dbReference type="CDD" id="cd17370">
    <property type="entry name" value="MFS_MJ1317_like"/>
    <property type="match status" value="1"/>
</dbReference>
<keyword evidence="1" id="KW-0812">Transmembrane</keyword>
<feature type="transmembrane region" description="Helical" evidence="1">
    <location>
        <begin position="358"/>
        <end position="378"/>
    </location>
</feature>
<dbReference type="InterPro" id="IPR020846">
    <property type="entry name" value="MFS_dom"/>
</dbReference>
<comment type="caution">
    <text evidence="3">The sequence shown here is derived from an EMBL/GenBank/DDBJ whole genome shotgun (WGS) entry which is preliminary data.</text>
</comment>
<organism evidence="3">
    <name type="scientific">mine drainage metagenome</name>
    <dbReference type="NCBI Taxonomy" id="410659"/>
    <lineage>
        <taxon>unclassified sequences</taxon>
        <taxon>metagenomes</taxon>
        <taxon>ecological metagenomes</taxon>
    </lineage>
</organism>
<name>A0A1J5Q6I7_9ZZZZ</name>
<dbReference type="GO" id="GO:0022857">
    <property type="term" value="F:transmembrane transporter activity"/>
    <property type="evidence" value="ECO:0007669"/>
    <property type="project" value="InterPro"/>
</dbReference>
<proteinExistence type="predicted"/>
<feature type="transmembrane region" description="Helical" evidence="1">
    <location>
        <begin position="293"/>
        <end position="312"/>
    </location>
</feature>
<keyword evidence="1" id="KW-1133">Transmembrane helix</keyword>
<feature type="transmembrane region" description="Helical" evidence="1">
    <location>
        <begin position="166"/>
        <end position="184"/>
    </location>
</feature>
<keyword evidence="1" id="KW-0472">Membrane</keyword>
<feature type="transmembrane region" description="Helical" evidence="1">
    <location>
        <begin position="77"/>
        <end position="99"/>
    </location>
</feature>